<sequence>MINETEIRERWFHNHQATYTDHGVIKELIWRRPESIAYYVRFVFDGRNMYVTGDLGEALFSFTETADVHAFNDYSMGYFSEKLSAYHEDKYYFDSEVAVKSLREWLNELKVDGAIYDHDEMRELFESARSIDKEQEWADVINDAKWLYEIEPDYWEWMYSIGRQTQPRLRSYLVALKMASEQLLAPKEGAEQ</sequence>
<dbReference type="EMBL" id="BMFU01000001">
    <property type="protein sequence ID" value="GGH46081.1"/>
    <property type="molecule type" value="Genomic_DNA"/>
</dbReference>
<protein>
    <recommendedName>
        <fullName evidence="3">DUF4375 domain-containing protein</fullName>
    </recommendedName>
</protein>
<proteinExistence type="predicted"/>
<dbReference type="Proteomes" id="UP000652153">
    <property type="component" value="Unassembled WGS sequence"/>
</dbReference>
<evidence type="ECO:0008006" key="3">
    <source>
        <dbReference type="Google" id="ProtNLM"/>
    </source>
</evidence>
<reference evidence="2" key="1">
    <citation type="journal article" date="2019" name="Int. J. Syst. Evol. Microbiol.">
        <title>The Global Catalogue of Microorganisms (GCM) 10K type strain sequencing project: providing services to taxonomists for standard genome sequencing and annotation.</title>
        <authorList>
            <consortium name="The Broad Institute Genomics Platform"/>
            <consortium name="The Broad Institute Genome Sequencing Center for Infectious Disease"/>
            <person name="Wu L."/>
            <person name="Ma J."/>
        </authorList>
    </citation>
    <scope>NUCLEOTIDE SEQUENCE [LARGE SCALE GENOMIC DNA]</scope>
    <source>
        <strain evidence="2">CGMCC 1.12770</strain>
    </source>
</reference>
<gene>
    <name evidence="1" type="ORF">GCM10008014_08510</name>
</gene>
<keyword evidence="2" id="KW-1185">Reference proteome</keyword>
<evidence type="ECO:0000313" key="1">
    <source>
        <dbReference type="EMBL" id="GGH46081.1"/>
    </source>
</evidence>
<organism evidence="1 2">
    <name type="scientific">Paenibacillus silvae</name>
    <dbReference type="NCBI Taxonomy" id="1325358"/>
    <lineage>
        <taxon>Bacteria</taxon>
        <taxon>Bacillati</taxon>
        <taxon>Bacillota</taxon>
        <taxon>Bacilli</taxon>
        <taxon>Bacillales</taxon>
        <taxon>Paenibacillaceae</taxon>
        <taxon>Paenibacillus</taxon>
    </lineage>
</organism>
<evidence type="ECO:0000313" key="2">
    <source>
        <dbReference type="Proteomes" id="UP000652153"/>
    </source>
</evidence>
<name>A0ABQ1Z307_9BACL</name>
<accession>A0ABQ1Z307</accession>
<dbReference type="RefSeq" id="WP_188591347.1">
    <property type="nucleotide sequence ID" value="NZ_BMFU01000001.1"/>
</dbReference>
<comment type="caution">
    <text evidence="1">The sequence shown here is derived from an EMBL/GenBank/DDBJ whole genome shotgun (WGS) entry which is preliminary data.</text>
</comment>